<dbReference type="SUPFAM" id="SSF48452">
    <property type="entry name" value="TPR-like"/>
    <property type="match status" value="1"/>
</dbReference>
<dbReference type="PANTHER" id="PTHR44858">
    <property type="entry name" value="TETRATRICOPEPTIDE REPEAT PROTEIN 6"/>
    <property type="match status" value="1"/>
</dbReference>
<dbReference type="HOGENOM" id="CLU_037734_0_0_3"/>
<accession>B8HUQ2</accession>
<dbReference type="PANTHER" id="PTHR44858:SF1">
    <property type="entry name" value="UDP-N-ACETYLGLUCOSAMINE--PEPTIDE N-ACETYLGLUCOSAMINYLTRANSFERASE SPINDLY-RELATED"/>
    <property type="match status" value="1"/>
</dbReference>
<dbReference type="AlphaFoldDB" id="B8HUQ2"/>
<dbReference type="Gene3D" id="1.25.40.10">
    <property type="entry name" value="Tetratricopeptide repeat domain"/>
    <property type="match status" value="2"/>
</dbReference>
<gene>
    <name evidence="3" type="ordered locus">Cyan7425_3938</name>
</gene>
<dbReference type="InterPro" id="IPR050498">
    <property type="entry name" value="Ycf3"/>
</dbReference>
<sequence length="428" mass="50102">MQDPFVTLKAQQQDFIKRLKSETSTLEHLNSSQAKGCYSELTVISGYELDEIKRYCWKIVDKYFLESRQYNKVETGKYSQTESLEVYVRNLVGKLGELVVKRYLDLLITDIDFDVYDKVGDGGFDFVLVSNPDKLIQVKTRQGKSIDKIKWVVSQDEIKRNDALICLWIQEDISESQSTYHLVNAGFIPMSMLNNKQRLGIQDLLYGGGLKAYLNHYVCSTTFVESEKSRIDNLVLLADQSFANKAYDESLKYCNEILQIDDKNYRAYHLKAEICLSNKQDLEAIKILSDAIEDTQAHELYFFRGVVWSKIADQYMKKYYSSNVNGNRYLQYSIQDYSRAIELEPSFAKAYYHRSRIYLFLGRRQEAIENAWHAMQLLSTQSNLSEYAKIEGYFKEKFTESEIEKYLNPELYEKKERELKSLYDDIPF</sequence>
<dbReference type="EMBL" id="CP001344">
    <property type="protein sequence ID" value="ACL46254.1"/>
    <property type="molecule type" value="Genomic_DNA"/>
</dbReference>
<keyword evidence="2" id="KW-0802">TPR repeat</keyword>
<dbReference type="eggNOG" id="COG0457">
    <property type="taxonomic scope" value="Bacteria"/>
</dbReference>
<dbReference type="Pfam" id="PF14559">
    <property type="entry name" value="TPR_19"/>
    <property type="match status" value="1"/>
</dbReference>
<evidence type="ECO:0000313" key="3">
    <source>
        <dbReference type="EMBL" id="ACL46254.1"/>
    </source>
</evidence>
<dbReference type="OrthoDB" id="9815040at2"/>
<reference evidence="3" key="1">
    <citation type="submission" date="2009-01" db="EMBL/GenBank/DDBJ databases">
        <title>Complete sequence of chromosome Cyanothece sp. PCC 7425.</title>
        <authorList>
            <consortium name="US DOE Joint Genome Institute"/>
            <person name="Lucas S."/>
            <person name="Copeland A."/>
            <person name="Lapidus A."/>
            <person name="Glavina del Rio T."/>
            <person name="Dalin E."/>
            <person name="Tice H."/>
            <person name="Bruce D."/>
            <person name="Goodwin L."/>
            <person name="Pitluck S."/>
            <person name="Sims D."/>
            <person name="Meineke L."/>
            <person name="Brettin T."/>
            <person name="Detter J.C."/>
            <person name="Han C."/>
            <person name="Larimer F."/>
            <person name="Land M."/>
            <person name="Hauser L."/>
            <person name="Kyrpides N."/>
            <person name="Ovchinnikova G."/>
            <person name="Liberton M."/>
            <person name="Stoeckel J."/>
            <person name="Banerjee A."/>
            <person name="Singh A."/>
            <person name="Page L."/>
            <person name="Sato H."/>
            <person name="Zhao L."/>
            <person name="Sherman L."/>
            <person name="Pakrasi H."/>
            <person name="Richardson P."/>
        </authorList>
    </citation>
    <scope>NUCLEOTIDE SEQUENCE</scope>
    <source>
        <strain evidence="3">PCC 7425</strain>
    </source>
</reference>
<dbReference type="STRING" id="395961.Cyan7425_3938"/>
<evidence type="ECO:0000256" key="2">
    <source>
        <dbReference type="ARBA" id="ARBA00022803"/>
    </source>
</evidence>
<proteinExistence type="predicted"/>
<keyword evidence="1" id="KW-0677">Repeat</keyword>
<organism evidence="3">
    <name type="scientific">Cyanothece sp. (strain PCC 7425 / ATCC 29141)</name>
    <dbReference type="NCBI Taxonomy" id="395961"/>
    <lineage>
        <taxon>Bacteria</taxon>
        <taxon>Bacillati</taxon>
        <taxon>Cyanobacteriota</taxon>
        <taxon>Cyanophyceae</taxon>
        <taxon>Gomontiellales</taxon>
        <taxon>Cyanothecaceae</taxon>
        <taxon>Cyanothece</taxon>
    </lineage>
</organism>
<dbReference type="KEGG" id="cyn:Cyan7425_3938"/>
<protein>
    <submittedName>
        <fullName evidence="3">TPR repeat-containing protein</fullName>
    </submittedName>
</protein>
<name>B8HUQ2_CYAP4</name>
<dbReference type="InterPro" id="IPR011990">
    <property type="entry name" value="TPR-like_helical_dom_sf"/>
</dbReference>
<evidence type="ECO:0000256" key="1">
    <source>
        <dbReference type="ARBA" id="ARBA00022737"/>
    </source>
</evidence>